<dbReference type="GO" id="GO:0046872">
    <property type="term" value="F:metal ion binding"/>
    <property type="evidence" value="ECO:0007669"/>
    <property type="project" value="UniProtKB-KW"/>
</dbReference>
<reference evidence="3 4" key="1">
    <citation type="submission" date="2018-03" db="EMBL/GenBank/DDBJ databases">
        <title>The ancient ancestry and fast evolution of plastids.</title>
        <authorList>
            <person name="Moore K.R."/>
            <person name="Magnabosco C."/>
            <person name="Momper L."/>
            <person name="Gold D.A."/>
            <person name="Bosak T."/>
            <person name="Fournier G.P."/>
        </authorList>
    </citation>
    <scope>NUCLEOTIDE SEQUENCE [LARGE SCALE GENOMIC DNA]</scope>
    <source>
        <strain evidence="3 4">CCALA 016</strain>
    </source>
</reference>
<keyword evidence="1" id="KW-0479">Metal-binding</keyword>
<dbReference type="AlphaFoldDB" id="A0A2T1LXI4"/>
<dbReference type="InterPro" id="IPR014710">
    <property type="entry name" value="RmlC-like_jellyroll"/>
</dbReference>
<sequence>MEKYLVTKEEIESYEGLEKTHFLNSNARRLNKSLGDLTGLKNIGFHIIEVEPGRESTELHMHYQEEECVYVLLGEAEATIGESVYRVKAGDFIGYRAGGKPHKLKNTGNSIFKCIVVGQRLDHDIGDYPNLQKRIYRSKGLKWNLVDMENIAEPVAGKKA</sequence>
<dbReference type="InterPro" id="IPR051610">
    <property type="entry name" value="GPI/OXD"/>
</dbReference>
<dbReference type="InterPro" id="IPR011051">
    <property type="entry name" value="RmlC_Cupin_sf"/>
</dbReference>
<accession>A0A2T1LXI4</accession>
<evidence type="ECO:0000313" key="3">
    <source>
        <dbReference type="EMBL" id="PSF37097.1"/>
    </source>
</evidence>
<organism evidence="3 4">
    <name type="scientific">Aphanothece hegewaldii CCALA 016</name>
    <dbReference type="NCBI Taxonomy" id="2107694"/>
    <lineage>
        <taxon>Bacteria</taxon>
        <taxon>Bacillati</taxon>
        <taxon>Cyanobacteriota</taxon>
        <taxon>Cyanophyceae</taxon>
        <taxon>Oscillatoriophycideae</taxon>
        <taxon>Chroococcales</taxon>
        <taxon>Aphanothecaceae</taxon>
        <taxon>Aphanothece</taxon>
    </lineage>
</organism>
<dbReference type="RefSeq" id="WP_106457062.1">
    <property type="nucleotide sequence ID" value="NZ_PXOH01000011.1"/>
</dbReference>
<evidence type="ECO:0000313" key="4">
    <source>
        <dbReference type="Proteomes" id="UP000239001"/>
    </source>
</evidence>
<dbReference type="Gene3D" id="2.60.120.10">
    <property type="entry name" value="Jelly Rolls"/>
    <property type="match status" value="1"/>
</dbReference>
<dbReference type="CDD" id="cd02224">
    <property type="entry name" value="cupin_SPO2919-like"/>
    <property type="match status" value="1"/>
</dbReference>
<evidence type="ECO:0000256" key="1">
    <source>
        <dbReference type="ARBA" id="ARBA00022723"/>
    </source>
</evidence>
<comment type="caution">
    <text evidence="3">The sequence shown here is derived from an EMBL/GenBank/DDBJ whole genome shotgun (WGS) entry which is preliminary data.</text>
</comment>
<dbReference type="OrthoDB" id="116921at2"/>
<feature type="domain" description="Cupin type-2" evidence="2">
    <location>
        <begin position="47"/>
        <end position="117"/>
    </location>
</feature>
<reference evidence="3 4" key="2">
    <citation type="submission" date="2018-03" db="EMBL/GenBank/DDBJ databases">
        <authorList>
            <person name="Keele B.F."/>
        </authorList>
    </citation>
    <scope>NUCLEOTIDE SEQUENCE [LARGE SCALE GENOMIC DNA]</scope>
    <source>
        <strain evidence="3 4">CCALA 016</strain>
    </source>
</reference>
<dbReference type="Proteomes" id="UP000239001">
    <property type="component" value="Unassembled WGS sequence"/>
</dbReference>
<dbReference type="PANTHER" id="PTHR35848">
    <property type="entry name" value="OXALATE-BINDING PROTEIN"/>
    <property type="match status" value="1"/>
</dbReference>
<dbReference type="InterPro" id="IPR013096">
    <property type="entry name" value="Cupin_2"/>
</dbReference>
<dbReference type="EMBL" id="PXOH01000011">
    <property type="protein sequence ID" value="PSF37097.1"/>
    <property type="molecule type" value="Genomic_DNA"/>
</dbReference>
<gene>
    <name evidence="3" type="ORF">C7H19_11700</name>
</gene>
<evidence type="ECO:0000259" key="2">
    <source>
        <dbReference type="Pfam" id="PF07883"/>
    </source>
</evidence>
<dbReference type="SUPFAM" id="SSF51182">
    <property type="entry name" value="RmlC-like cupins"/>
    <property type="match status" value="1"/>
</dbReference>
<proteinExistence type="predicted"/>
<protein>
    <submittedName>
        <fullName evidence="3">Cupin</fullName>
    </submittedName>
</protein>
<dbReference type="Pfam" id="PF07883">
    <property type="entry name" value="Cupin_2"/>
    <property type="match status" value="1"/>
</dbReference>
<name>A0A2T1LXI4_9CHRO</name>
<keyword evidence="4" id="KW-1185">Reference proteome</keyword>